<dbReference type="KEGG" id="elq:Ga0102493_99890"/>
<gene>
    <name evidence="1" type="ORF">EH32_08210</name>
</gene>
<accession>A0A074MVP2</accession>
<evidence type="ECO:0000313" key="2">
    <source>
        <dbReference type="Proteomes" id="UP000027866"/>
    </source>
</evidence>
<comment type="caution">
    <text evidence="1">The sequence shown here is derived from an EMBL/GenBank/DDBJ whole genome shotgun (WGS) entry which is preliminary data.</text>
</comment>
<dbReference type="EMBL" id="JMIX01000003">
    <property type="protein sequence ID" value="KEO99076.1"/>
    <property type="molecule type" value="Genomic_DNA"/>
</dbReference>
<evidence type="ECO:0000313" key="1">
    <source>
        <dbReference type="EMBL" id="KEO99076.1"/>
    </source>
</evidence>
<reference evidence="1 2" key="1">
    <citation type="submission" date="2014-04" db="EMBL/GenBank/DDBJ databases">
        <title>A comprehensive comparison of genomes of Erythrobacter spp. Strains.</title>
        <authorList>
            <person name="Zheng Q."/>
        </authorList>
    </citation>
    <scope>NUCLEOTIDE SEQUENCE [LARGE SCALE GENOMIC DNA]</scope>
    <source>
        <strain evidence="1 2">DSM 8509</strain>
    </source>
</reference>
<name>A0A074MVP2_9SPHN</name>
<dbReference type="RefSeq" id="WP_161782476.1">
    <property type="nucleotide sequence ID" value="NZ_JMIX01000003.1"/>
</dbReference>
<protein>
    <submittedName>
        <fullName evidence="1">Uncharacterized protein</fullName>
    </submittedName>
</protein>
<keyword evidence="2" id="KW-1185">Reference proteome</keyword>
<sequence>MEYDDVMVRRDRFEFQARNSVRAFDAHSMTLEVGADDQKAPPKIGQLGLKAGQGRVVEKAADRILLFADTRQEHNRQIVLAKAQITAAGKARAIQAMEQAAPNDATESARSGRLLSHVTPGQIRRVVGSVCAII</sequence>
<organism evidence="1 2">
    <name type="scientific">Erythrobacter litoralis</name>
    <dbReference type="NCBI Taxonomy" id="39960"/>
    <lineage>
        <taxon>Bacteria</taxon>
        <taxon>Pseudomonadati</taxon>
        <taxon>Pseudomonadota</taxon>
        <taxon>Alphaproteobacteria</taxon>
        <taxon>Sphingomonadales</taxon>
        <taxon>Erythrobacteraceae</taxon>
        <taxon>Erythrobacter/Porphyrobacter group</taxon>
        <taxon>Erythrobacter</taxon>
    </lineage>
</organism>
<dbReference type="AlphaFoldDB" id="A0A074MVP2"/>
<proteinExistence type="predicted"/>
<dbReference type="Proteomes" id="UP000027866">
    <property type="component" value="Unassembled WGS sequence"/>
</dbReference>